<sequence length="263" mass="29175">MMRSQLTIEDSIAICAPNLLGLLARSSVFGASGDQAVVEIKRKEDLECCDELEAQKAGVDELTSKDEIVELYAARHLRDICFNLNGGDIMAVMYASGLDVMMLFLEGIRLNKLERAWAAADAHVTSESLPQTLTVVEYLRISALLHPPATRAFKIENMIDQLMATLALAHQRHTLCSRLKKAELVRLKIAAQLLKDTDVLICDSVTKCMDIYELAFVIDYLRDWAIKLNRVVILAVAPPSIEILLMFSQCASLPNAIGCRLLD</sequence>
<evidence type="ECO:0000256" key="2">
    <source>
        <dbReference type="ARBA" id="ARBA00022448"/>
    </source>
</evidence>
<proteinExistence type="predicted"/>
<gene>
    <name evidence="6" type="ORF">TELCIR_02637</name>
</gene>
<keyword evidence="2" id="KW-0813">Transport</keyword>
<dbReference type="GO" id="GO:0005886">
    <property type="term" value="C:plasma membrane"/>
    <property type="evidence" value="ECO:0007669"/>
    <property type="project" value="TreeGrafter"/>
</dbReference>
<keyword evidence="5" id="KW-0472">Membrane</keyword>
<evidence type="ECO:0000256" key="5">
    <source>
        <dbReference type="ARBA" id="ARBA00023136"/>
    </source>
</evidence>
<evidence type="ECO:0000256" key="4">
    <source>
        <dbReference type="ARBA" id="ARBA00022989"/>
    </source>
</evidence>
<dbReference type="PANTHER" id="PTHR48041">
    <property type="entry name" value="ABC TRANSPORTER G FAMILY MEMBER 28"/>
    <property type="match status" value="1"/>
</dbReference>
<keyword evidence="4" id="KW-1133">Transmembrane helix</keyword>
<reference evidence="6 7" key="1">
    <citation type="submission" date="2015-09" db="EMBL/GenBank/DDBJ databases">
        <title>Draft genome of the parasitic nematode Teladorsagia circumcincta isolate WARC Sus (inbred).</title>
        <authorList>
            <person name="Mitreva M."/>
        </authorList>
    </citation>
    <scope>NUCLEOTIDE SEQUENCE [LARGE SCALE GENOMIC DNA]</scope>
    <source>
        <strain evidence="6 7">S</strain>
    </source>
</reference>
<evidence type="ECO:0000256" key="1">
    <source>
        <dbReference type="ARBA" id="ARBA00004141"/>
    </source>
</evidence>
<evidence type="ECO:0008006" key="8">
    <source>
        <dbReference type="Google" id="ProtNLM"/>
    </source>
</evidence>
<evidence type="ECO:0000313" key="6">
    <source>
        <dbReference type="EMBL" id="PIO75324.1"/>
    </source>
</evidence>
<dbReference type="SUPFAM" id="SSF52540">
    <property type="entry name" value="P-loop containing nucleoside triphosphate hydrolases"/>
    <property type="match status" value="1"/>
</dbReference>
<organism evidence="6 7">
    <name type="scientific">Teladorsagia circumcincta</name>
    <name type="common">Brown stomach worm</name>
    <name type="synonym">Ostertagia circumcincta</name>
    <dbReference type="NCBI Taxonomy" id="45464"/>
    <lineage>
        <taxon>Eukaryota</taxon>
        <taxon>Metazoa</taxon>
        <taxon>Ecdysozoa</taxon>
        <taxon>Nematoda</taxon>
        <taxon>Chromadorea</taxon>
        <taxon>Rhabditida</taxon>
        <taxon>Rhabditina</taxon>
        <taxon>Rhabditomorpha</taxon>
        <taxon>Strongyloidea</taxon>
        <taxon>Trichostrongylidae</taxon>
        <taxon>Teladorsagia</taxon>
    </lineage>
</organism>
<comment type="subcellular location">
    <subcellularLocation>
        <location evidence="1">Membrane</location>
        <topology evidence="1">Multi-pass membrane protein</topology>
    </subcellularLocation>
</comment>
<name>A0A2G9UYM6_TELCI</name>
<evidence type="ECO:0000313" key="7">
    <source>
        <dbReference type="Proteomes" id="UP000230423"/>
    </source>
</evidence>
<protein>
    <recommendedName>
        <fullName evidence="8">ABC transporter domain-containing protein</fullName>
    </recommendedName>
</protein>
<dbReference type="Proteomes" id="UP000230423">
    <property type="component" value="Unassembled WGS sequence"/>
</dbReference>
<dbReference type="PANTHER" id="PTHR48041:SF89">
    <property type="entry name" value="FI03229P"/>
    <property type="match status" value="1"/>
</dbReference>
<dbReference type="Gene3D" id="3.40.50.300">
    <property type="entry name" value="P-loop containing nucleotide triphosphate hydrolases"/>
    <property type="match status" value="1"/>
</dbReference>
<keyword evidence="7" id="KW-1185">Reference proteome</keyword>
<dbReference type="InterPro" id="IPR050352">
    <property type="entry name" value="ABCG_transporters"/>
</dbReference>
<evidence type="ECO:0000256" key="3">
    <source>
        <dbReference type="ARBA" id="ARBA00022692"/>
    </source>
</evidence>
<keyword evidence="3" id="KW-0812">Transmembrane</keyword>
<dbReference type="GO" id="GO:0042626">
    <property type="term" value="F:ATPase-coupled transmembrane transporter activity"/>
    <property type="evidence" value="ECO:0007669"/>
    <property type="project" value="TreeGrafter"/>
</dbReference>
<dbReference type="InterPro" id="IPR027417">
    <property type="entry name" value="P-loop_NTPase"/>
</dbReference>
<dbReference type="AlphaFoldDB" id="A0A2G9UYM6"/>
<accession>A0A2G9UYM6</accession>
<dbReference type="EMBL" id="KZ345154">
    <property type="protein sequence ID" value="PIO75324.1"/>
    <property type="molecule type" value="Genomic_DNA"/>
</dbReference>
<dbReference type="OrthoDB" id="66620at2759"/>